<evidence type="ECO:0000256" key="4">
    <source>
        <dbReference type="ARBA" id="ARBA00022737"/>
    </source>
</evidence>
<dbReference type="Gene3D" id="2.60.40.2030">
    <property type="match status" value="1"/>
</dbReference>
<dbReference type="SUPFAM" id="SSF141072">
    <property type="entry name" value="CalX-like"/>
    <property type="match status" value="1"/>
</dbReference>
<dbReference type="PANTHER" id="PTHR11878">
    <property type="entry name" value="SODIUM/CALCIUM EXCHANGER"/>
    <property type="match status" value="1"/>
</dbReference>
<feature type="region of interest" description="Disordered" evidence="7">
    <location>
        <begin position="498"/>
        <end position="519"/>
    </location>
</feature>
<keyword evidence="5" id="KW-0106">Calcium</keyword>
<dbReference type="PROSITE" id="PS51318">
    <property type="entry name" value="TAT"/>
    <property type="match status" value="1"/>
</dbReference>
<dbReference type="GO" id="GO:0016020">
    <property type="term" value="C:membrane"/>
    <property type="evidence" value="ECO:0007669"/>
    <property type="project" value="InterPro"/>
</dbReference>
<feature type="domain" description="VWFA" evidence="9">
    <location>
        <begin position="73"/>
        <end position="256"/>
    </location>
</feature>
<dbReference type="GO" id="GO:0007154">
    <property type="term" value="P:cell communication"/>
    <property type="evidence" value="ECO:0007669"/>
    <property type="project" value="InterPro"/>
</dbReference>
<evidence type="ECO:0000313" key="10">
    <source>
        <dbReference type="EMBL" id="ROP42067.1"/>
    </source>
</evidence>
<dbReference type="GO" id="GO:0030001">
    <property type="term" value="P:metal ion transport"/>
    <property type="evidence" value="ECO:0007669"/>
    <property type="project" value="TreeGrafter"/>
</dbReference>
<dbReference type="InterPro" id="IPR006311">
    <property type="entry name" value="TAT_signal"/>
</dbReference>
<dbReference type="RefSeq" id="WP_123747072.1">
    <property type="nucleotide sequence ID" value="NZ_RJKM01000001.1"/>
</dbReference>
<evidence type="ECO:0000256" key="3">
    <source>
        <dbReference type="ARBA" id="ARBA00022729"/>
    </source>
</evidence>
<gene>
    <name evidence="10" type="ORF">EDD40_7560</name>
</gene>
<dbReference type="PANTHER" id="PTHR11878:SF65">
    <property type="entry name" value="NA_CA-EXCHANGE PROTEIN, ISOFORM G"/>
    <property type="match status" value="1"/>
</dbReference>
<feature type="signal peptide" evidence="8">
    <location>
        <begin position="1"/>
        <end position="34"/>
    </location>
</feature>
<sequence length="639" mass="63206">MSQSGRRRRSALRRSAAAATAALTLWAATAVVVAAPQAAAQVDPVDVVVTLGPGASTTVAKTVTTPAIPPNPDLVFLADTTGSMGGAITDVRNNAGAVTSAVLDAQPTARFAVAEYRDAGDAFAFRVDQNLTGDPAAVQDGINAWVAGGGGDLPEAAINALFEIGSGAIAFRPDGTRIVAWFGDAPSHDPSQGHTLADAIAALQAADIRVVAVNVGPAGGGLDAGGQATAIVAATGGVLLNNVPSDQVAQAILDGIRAVQVTVTPTITACDPQLTLGFAPASRTVDSGDVAAFTETIAVDPGTPAGTYHCTVDFLVDGASRGFVEQNTVHVPGLSIDDVAVTEGDAGTTPATFTVSLDRPSPSPVTVDFATADGTAVAPGDYSATAGTVTFAPGETAKPVTVPVVGDTVDELDETFTVTLAAAGGAAITDAVGVGTIRDDDRDGVFSCRASAVNVVGIEPVVANPADVPCVDDAEALAQVGLNAGALTVGAEVLSATTDQTPDDLTSAPPAAGDDATAKAKVDTTTISTLGLTIELGVVQAEASARCAPSGGGLAPRFSGGSTIASLKINGVSTTVGSAPLTIPLLIGSLRLNSTETTATSVTQRAVVLDTVLADVVIGEAHADVHGTGAHPNGNPCTG</sequence>
<evidence type="ECO:0000256" key="8">
    <source>
        <dbReference type="SAM" id="SignalP"/>
    </source>
</evidence>
<name>A0A3N1HHS0_9PSEU</name>
<dbReference type="InterPro" id="IPR056861">
    <property type="entry name" value="HMCN1-like_VWA"/>
</dbReference>
<evidence type="ECO:0000256" key="1">
    <source>
        <dbReference type="ARBA" id="ARBA00004613"/>
    </source>
</evidence>
<feature type="chain" id="PRO_5018165638" evidence="8">
    <location>
        <begin position="35"/>
        <end position="639"/>
    </location>
</feature>
<dbReference type="PROSITE" id="PS50234">
    <property type="entry name" value="VWFA"/>
    <property type="match status" value="1"/>
</dbReference>
<comment type="subcellular location">
    <subcellularLocation>
        <location evidence="1">Secreted</location>
    </subcellularLocation>
</comment>
<evidence type="ECO:0000256" key="6">
    <source>
        <dbReference type="ARBA" id="ARBA00023065"/>
    </source>
</evidence>
<keyword evidence="3 8" id="KW-0732">Signal</keyword>
<comment type="caution">
    <text evidence="10">The sequence shown here is derived from an EMBL/GenBank/DDBJ whole genome shotgun (WGS) entry which is preliminary data.</text>
</comment>
<dbReference type="OrthoDB" id="9808778at2"/>
<dbReference type="InterPro" id="IPR038081">
    <property type="entry name" value="CalX-like_sf"/>
</dbReference>
<evidence type="ECO:0000256" key="7">
    <source>
        <dbReference type="SAM" id="MobiDB-lite"/>
    </source>
</evidence>
<dbReference type="Pfam" id="PF25106">
    <property type="entry name" value="VWA_4"/>
    <property type="match status" value="1"/>
</dbReference>
<evidence type="ECO:0000313" key="11">
    <source>
        <dbReference type="Proteomes" id="UP000268727"/>
    </source>
</evidence>
<evidence type="ECO:0000259" key="9">
    <source>
        <dbReference type="PROSITE" id="PS50234"/>
    </source>
</evidence>
<dbReference type="SMART" id="SM00237">
    <property type="entry name" value="Calx_beta"/>
    <property type="match status" value="1"/>
</dbReference>
<dbReference type="AlphaFoldDB" id="A0A3N1HHS0"/>
<reference evidence="10 11" key="1">
    <citation type="submission" date="2018-11" db="EMBL/GenBank/DDBJ databases">
        <title>Sequencing the genomes of 1000 actinobacteria strains.</title>
        <authorList>
            <person name="Klenk H.-P."/>
        </authorList>
    </citation>
    <scope>NUCLEOTIDE SEQUENCE [LARGE SCALE GENOMIC DNA]</scope>
    <source>
        <strain evidence="10 11">DSM 44231</strain>
    </source>
</reference>
<keyword evidence="6" id="KW-0406">Ion transport</keyword>
<dbReference type="InterPro" id="IPR003644">
    <property type="entry name" value="Calx_beta"/>
</dbReference>
<dbReference type="Pfam" id="PF03160">
    <property type="entry name" value="Calx-beta"/>
    <property type="match status" value="1"/>
</dbReference>
<dbReference type="EMBL" id="RJKM01000001">
    <property type="protein sequence ID" value="ROP42067.1"/>
    <property type="molecule type" value="Genomic_DNA"/>
</dbReference>
<dbReference type="Gene3D" id="3.40.50.410">
    <property type="entry name" value="von Willebrand factor, type A domain"/>
    <property type="match status" value="1"/>
</dbReference>
<dbReference type="Proteomes" id="UP000268727">
    <property type="component" value="Unassembled WGS sequence"/>
</dbReference>
<evidence type="ECO:0000256" key="2">
    <source>
        <dbReference type="ARBA" id="ARBA00022525"/>
    </source>
</evidence>
<protein>
    <submittedName>
        <fullName evidence="10">Calx-beta domain-containing protein</fullName>
    </submittedName>
</protein>
<keyword evidence="2" id="KW-0964">Secreted</keyword>
<accession>A0A3N1HHS0</accession>
<organism evidence="10 11">
    <name type="scientific">Saccharothrix texasensis</name>
    <dbReference type="NCBI Taxonomy" id="103734"/>
    <lineage>
        <taxon>Bacteria</taxon>
        <taxon>Bacillati</taxon>
        <taxon>Actinomycetota</taxon>
        <taxon>Actinomycetes</taxon>
        <taxon>Pseudonocardiales</taxon>
        <taxon>Pseudonocardiaceae</taxon>
        <taxon>Saccharothrix</taxon>
    </lineage>
</organism>
<dbReference type="SUPFAM" id="SSF53300">
    <property type="entry name" value="vWA-like"/>
    <property type="match status" value="1"/>
</dbReference>
<evidence type="ECO:0000256" key="5">
    <source>
        <dbReference type="ARBA" id="ARBA00022837"/>
    </source>
</evidence>
<keyword evidence="11" id="KW-1185">Reference proteome</keyword>
<proteinExistence type="predicted"/>
<keyword evidence="6" id="KW-0813">Transport</keyword>
<keyword evidence="4" id="KW-0677">Repeat</keyword>
<dbReference type="InterPro" id="IPR051171">
    <property type="entry name" value="CaCA"/>
</dbReference>
<dbReference type="InterPro" id="IPR002035">
    <property type="entry name" value="VWF_A"/>
</dbReference>
<feature type="compositionally biased region" description="Low complexity" evidence="7">
    <location>
        <begin position="506"/>
        <end position="515"/>
    </location>
</feature>
<dbReference type="InterPro" id="IPR036465">
    <property type="entry name" value="vWFA_dom_sf"/>
</dbReference>